<feature type="region of interest" description="Disordered" evidence="5">
    <location>
        <begin position="84"/>
        <end position="112"/>
    </location>
</feature>
<keyword evidence="1 4" id="KW-0479">Metal-binding</keyword>
<dbReference type="EMBL" id="CAXKWB010029121">
    <property type="protein sequence ID" value="CAL4135165.1"/>
    <property type="molecule type" value="Genomic_DNA"/>
</dbReference>
<feature type="compositionally biased region" description="Basic and acidic residues" evidence="5">
    <location>
        <begin position="205"/>
        <end position="231"/>
    </location>
</feature>
<feature type="domain" description="C3H1-type" evidence="6">
    <location>
        <begin position="117"/>
        <end position="143"/>
    </location>
</feature>
<protein>
    <recommendedName>
        <fullName evidence="6">C3H1-type domain-containing protein</fullName>
    </recommendedName>
</protein>
<feature type="compositionally biased region" description="Polar residues" evidence="5">
    <location>
        <begin position="232"/>
        <end position="245"/>
    </location>
</feature>
<dbReference type="SMART" id="SM00356">
    <property type="entry name" value="ZnF_C3H1"/>
    <property type="match status" value="2"/>
</dbReference>
<feature type="zinc finger region" description="C3H1-type" evidence="4">
    <location>
        <begin position="117"/>
        <end position="143"/>
    </location>
</feature>
<feature type="zinc finger region" description="C3H1-type" evidence="4">
    <location>
        <begin position="161"/>
        <end position="189"/>
    </location>
</feature>
<dbReference type="Gene3D" id="4.10.1000.10">
    <property type="entry name" value="Zinc finger, CCCH-type"/>
    <property type="match status" value="1"/>
</dbReference>
<dbReference type="PROSITE" id="PS50103">
    <property type="entry name" value="ZF_C3H1"/>
    <property type="match status" value="2"/>
</dbReference>
<evidence type="ECO:0000259" key="6">
    <source>
        <dbReference type="PROSITE" id="PS50103"/>
    </source>
</evidence>
<reference evidence="7 8" key="1">
    <citation type="submission" date="2024-05" db="EMBL/GenBank/DDBJ databases">
        <authorList>
            <person name="Wallberg A."/>
        </authorList>
    </citation>
    <scope>NUCLEOTIDE SEQUENCE [LARGE SCALE GENOMIC DNA]</scope>
</reference>
<dbReference type="Proteomes" id="UP001497623">
    <property type="component" value="Unassembled WGS sequence"/>
</dbReference>
<name>A0AAV2RNP3_MEGNR</name>
<accession>A0AAV2RNP3</accession>
<evidence type="ECO:0000256" key="1">
    <source>
        <dbReference type="ARBA" id="ARBA00022723"/>
    </source>
</evidence>
<proteinExistence type="predicted"/>
<keyword evidence="2 4" id="KW-0863">Zinc-finger</keyword>
<evidence type="ECO:0000313" key="7">
    <source>
        <dbReference type="EMBL" id="CAL4135165.1"/>
    </source>
</evidence>
<feature type="domain" description="C3H1-type" evidence="6">
    <location>
        <begin position="161"/>
        <end position="189"/>
    </location>
</feature>
<feature type="region of interest" description="Disordered" evidence="5">
    <location>
        <begin position="205"/>
        <end position="245"/>
    </location>
</feature>
<keyword evidence="8" id="KW-1185">Reference proteome</keyword>
<keyword evidence="3 4" id="KW-0862">Zinc</keyword>
<gene>
    <name evidence="7" type="ORF">MNOR_LOCUS27534</name>
</gene>
<evidence type="ECO:0000256" key="5">
    <source>
        <dbReference type="SAM" id="MobiDB-lite"/>
    </source>
</evidence>
<dbReference type="InterPro" id="IPR036855">
    <property type="entry name" value="Znf_CCCH_sf"/>
</dbReference>
<feature type="region of interest" description="Disordered" evidence="5">
    <location>
        <begin position="25"/>
        <end position="46"/>
    </location>
</feature>
<dbReference type="AlphaFoldDB" id="A0AAV2RNP3"/>
<evidence type="ECO:0000313" key="8">
    <source>
        <dbReference type="Proteomes" id="UP001497623"/>
    </source>
</evidence>
<feature type="non-terminal residue" evidence="7">
    <location>
        <position position="245"/>
    </location>
</feature>
<evidence type="ECO:0000256" key="2">
    <source>
        <dbReference type="ARBA" id="ARBA00022771"/>
    </source>
</evidence>
<evidence type="ECO:0000256" key="4">
    <source>
        <dbReference type="PROSITE-ProRule" id="PRU00723"/>
    </source>
</evidence>
<comment type="caution">
    <text evidence="7">The sequence shown here is derived from an EMBL/GenBank/DDBJ whole genome shotgun (WGS) entry which is preliminary data.</text>
</comment>
<evidence type="ECO:0000256" key="3">
    <source>
        <dbReference type="ARBA" id="ARBA00022833"/>
    </source>
</evidence>
<dbReference type="GO" id="GO:0008270">
    <property type="term" value="F:zinc ion binding"/>
    <property type="evidence" value="ECO:0007669"/>
    <property type="project" value="UniProtKB-KW"/>
</dbReference>
<dbReference type="SUPFAM" id="SSF90229">
    <property type="entry name" value="CCCH zinc finger"/>
    <property type="match status" value="1"/>
</dbReference>
<organism evidence="7 8">
    <name type="scientific">Meganyctiphanes norvegica</name>
    <name type="common">Northern krill</name>
    <name type="synonym">Thysanopoda norvegica</name>
    <dbReference type="NCBI Taxonomy" id="48144"/>
    <lineage>
        <taxon>Eukaryota</taxon>
        <taxon>Metazoa</taxon>
        <taxon>Ecdysozoa</taxon>
        <taxon>Arthropoda</taxon>
        <taxon>Crustacea</taxon>
        <taxon>Multicrustacea</taxon>
        <taxon>Malacostraca</taxon>
        <taxon>Eumalacostraca</taxon>
        <taxon>Eucarida</taxon>
        <taxon>Euphausiacea</taxon>
        <taxon>Euphausiidae</taxon>
        <taxon>Meganyctiphanes</taxon>
    </lineage>
</organism>
<dbReference type="InterPro" id="IPR000571">
    <property type="entry name" value="Znf_CCCH"/>
</dbReference>
<sequence length="245" mass="29436">MPECNKTVEDEQEYMVELAKEDIMNKNRKNTGGTNNTVEPNLRIPPKTNQYNEIKIHGKRKRDEKELDEIIVLAEIHEERGNEINNIGHPNYQDQETARDPTNIGRGSTQDTHINVSRKKTCIHWVKHDCKRGNECWYDHPELCNEIITTGICKNRGHCRKYHPKMCENIDKIGYCPRGRNCYYRHQEYIPNRHTEPHRHQEYIPNRHTESHRGQWQYKNEEWPRNNDRRNIGQSRRYQQRNDIN</sequence>